<dbReference type="AlphaFoldDB" id="A0AAW2M4Z0"/>
<proteinExistence type="predicted"/>
<comment type="caution">
    <text evidence="2">The sequence shown here is derived from an EMBL/GenBank/DDBJ whole genome shotgun (WGS) entry which is preliminary data.</text>
</comment>
<protein>
    <submittedName>
        <fullName evidence="2">Uncharacterized protein</fullName>
    </submittedName>
</protein>
<name>A0AAW2M4Z0_9LAMI</name>
<keyword evidence="1" id="KW-0812">Transmembrane</keyword>
<dbReference type="EMBL" id="JACGWK010000011">
    <property type="protein sequence ID" value="KAL0326567.1"/>
    <property type="molecule type" value="Genomic_DNA"/>
</dbReference>
<dbReference type="GO" id="GO:0005739">
    <property type="term" value="C:mitochondrion"/>
    <property type="evidence" value="ECO:0007669"/>
    <property type="project" value="TreeGrafter"/>
</dbReference>
<sequence>MASKCSRIFTRASVSTIKSAISKPSPASFTRTAAASFAKPAPTSKCSPSPLRRFSLSRSPAELGSMASMLPLHSAVATARMTSCLSSSSRCCRALSQVLLCAERFGCDAVLFVCVDMFCFITIVVIMIGINSKCHRMN</sequence>
<accession>A0AAW2M4Z0</accession>
<gene>
    <name evidence="2" type="ORF">Sangu_1734700</name>
</gene>
<organism evidence="2">
    <name type="scientific">Sesamum angustifolium</name>
    <dbReference type="NCBI Taxonomy" id="2727405"/>
    <lineage>
        <taxon>Eukaryota</taxon>
        <taxon>Viridiplantae</taxon>
        <taxon>Streptophyta</taxon>
        <taxon>Embryophyta</taxon>
        <taxon>Tracheophyta</taxon>
        <taxon>Spermatophyta</taxon>
        <taxon>Magnoliopsida</taxon>
        <taxon>eudicotyledons</taxon>
        <taxon>Gunneridae</taxon>
        <taxon>Pentapetalae</taxon>
        <taxon>asterids</taxon>
        <taxon>lamiids</taxon>
        <taxon>Lamiales</taxon>
        <taxon>Pedaliaceae</taxon>
        <taxon>Sesamum</taxon>
    </lineage>
</organism>
<dbReference type="InterPro" id="IPR043459">
    <property type="entry name" value="NFD6/NOXY2-like"/>
</dbReference>
<feature type="transmembrane region" description="Helical" evidence="1">
    <location>
        <begin position="109"/>
        <end position="130"/>
    </location>
</feature>
<keyword evidence="1" id="KW-1133">Transmembrane helix</keyword>
<keyword evidence="1" id="KW-0472">Membrane</keyword>
<dbReference type="PANTHER" id="PTHR33156">
    <property type="entry name" value="OS02G0230000 PROTEIN"/>
    <property type="match status" value="1"/>
</dbReference>
<dbReference type="PANTHER" id="PTHR33156:SF9">
    <property type="entry name" value="PROTEIN NUCLEAR FUSION DEFECTIVE 6, CHLOROPLASTIC_MITOCHONDRIAL"/>
    <property type="match status" value="1"/>
</dbReference>
<evidence type="ECO:0000256" key="1">
    <source>
        <dbReference type="SAM" id="Phobius"/>
    </source>
</evidence>
<reference evidence="2" key="2">
    <citation type="journal article" date="2024" name="Plant">
        <title>Genomic evolution and insights into agronomic trait innovations of Sesamum species.</title>
        <authorList>
            <person name="Miao H."/>
            <person name="Wang L."/>
            <person name="Qu L."/>
            <person name="Liu H."/>
            <person name="Sun Y."/>
            <person name="Le M."/>
            <person name="Wang Q."/>
            <person name="Wei S."/>
            <person name="Zheng Y."/>
            <person name="Lin W."/>
            <person name="Duan Y."/>
            <person name="Cao H."/>
            <person name="Xiong S."/>
            <person name="Wang X."/>
            <person name="Wei L."/>
            <person name="Li C."/>
            <person name="Ma Q."/>
            <person name="Ju M."/>
            <person name="Zhao R."/>
            <person name="Li G."/>
            <person name="Mu C."/>
            <person name="Tian Q."/>
            <person name="Mei H."/>
            <person name="Zhang T."/>
            <person name="Gao T."/>
            <person name="Zhang H."/>
        </authorList>
    </citation>
    <scope>NUCLEOTIDE SEQUENCE</scope>
    <source>
        <strain evidence="2">G01</strain>
    </source>
</reference>
<evidence type="ECO:0000313" key="2">
    <source>
        <dbReference type="EMBL" id="KAL0326567.1"/>
    </source>
</evidence>
<reference evidence="2" key="1">
    <citation type="submission" date="2020-06" db="EMBL/GenBank/DDBJ databases">
        <authorList>
            <person name="Li T."/>
            <person name="Hu X."/>
            <person name="Zhang T."/>
            <person name="Song X."/>
            <person name="Zhang H."/>
            <person name="Dai N."/>
            <person name="Sheng W."/>
            <person name="Hou X."/>
            <person name="Wei L."/>
        </authorList>
    </citation>
    <scope>NUCLEOTIDE SEQUENCE</scope>
    <source>
        <strain evidence="2">G01</strain>
        <tissue evidence="2">Leaf</tissue>
    </source>
</reference>